<evidence type="ECO:0000259" key="1">
    <source>
        <dbReference type="Pfam" id="PF04560"/>
    </source>
</evidence>
<keyword evidence="2" id="KW-0240">DNA-directed RNA polymerase</keyword>
<feature type="domain" description="RNA polymerase Rpb2" evidence="1">
    <location>
        <begin position="5"/>
        <end position="72"/>
    </location>
</feature>
<dbReference type="Gene3D" id="3.90.1800.10">
    <property type="entry name" value="RNA polymerase alpha subunit dimerisation domain"/>
    <property type="match status" value="1"/>
</dbReference>
<dbReference type="SUPFAM" id="SSF64484">
    <property type="entry name" value="beta and beta-prime subunits of DNA dependent RNA-polymerase"/>
    <property type="match status" value="1"/>
</dbReference>
<name>A0A3G5AEZ0_9VIRU</name>
<keyword evidence="2" id="KW-0804">Transcription</keyword>
<accession>A0A3G5AEZ0</accession>
<dbReference type="EMBL" id="MK072472">
    <property type="protein sequence ID" value="AYV85750.1"/>
    <property type="molecule type" value="Genomic_DNA"/>
</dbReference>
<evidence type="ECO:0000313" key="2">
    <source>
        <dbReference type="EMBL" id="AYV85750.1"/>
    </source>
</evidence>
<dbReference type="GO" id="GO:0003899">
    <property type="term" value="F:DNA-directed RNA polymerase activity"/>
    <property type="evidence" value="ECO:0007669"/>
    <property type="project" value="InterPro"/>
</dbReference>
<dbReference type="Pfam" id="PF04560">
    <property type="entry name" value="RNA_pol_Rpb2_7"/>
    <property type="match status" value="1"/>
</dbReference>
<dbReference type="GO" id="GO:0000428">
    <property type="term" value="C:DNA-directed RNA polymerase complex"/>
    <property type="evidence" value="ECO:0007669"/>
    <property type="project" value="UniProtKB-KW"/>
</dbReference>
<organism evidence="2">
    <name type="scientific">Satyrvirus sp</name>
    <dbReference type="NCBI Taxonomy" id="2487771"/>
    <lineage>
        <taxon>Viruses</taxon>
        <taxon>Varidnaviria</taxon>
        <taxon>Bamfordvirae</taxon>
        <taxon>Nucleocytoviricota</taxon>
        <taxon>Megaviricetes</taxon>
        <taxon>Imitervirales</taxon>
        <taxon>Mimiviridae</taxon>
        <taxon>Megamimivirinae</taxon>
    </lineage>
</organism>
<dbReference type="InterPro" id="IPR007641">
    <property type="entry name" value="RNA_pol_Rpb2_7"/>
</dbReference>
<proteinExistence type="predicted"/>
<reference evidence="2" key="1">
    <citation type="submission" date="2018-10" db="EMBL/GenBank/DDBJ databases">
        <title>Hidden diversity of soil giant viruses.</title>
        <authorList>
            <person name="Schulz F."/>
            <person name="Alteio L."/>
            <person name="Goudeau D."/>
            <person name="Ryan E.M."/>
            <person name="Malmstrom R.R."/>
            <person name="Blanchard J."/>
            <person name="Woyke T."/>
        </authorList>
    </citation>
    <scope>NUCLEOTIDE SEQUENCE</scope>
    <source>
        <strain evidence="2">SAV1</strain>
    </source>
</reference>
<dbReference type="GO" id="GO:0006351">
    <property type="term" value="P:DNA-templated transcription"/>
    <property type="evidence" value="ECO:0007669"/>
    <property type="project" value="InterPro"/>
</dbReference>
<sequence length="124" mass="14117">MSNRLRFGEMERDAVCDHGISQLMSKQPELFTLNDTHVCSVCGSFAYKNGNGIYSCIRCKDQAKIIKLDYPKEIYYCSECGPFYAVQKEENGNYTPCVRCKNQTNISKILLDLVDVYAKAFTSK</sequence>
<protein>
    <submittedName>
        <fullName evidence="2">DNA-directed RNA polymerase II subunit RPB2</fullName>
    </submittedName>
</protein>
<dbReference type="GO" id="GO:0003677">
    <property type="term" value="F:DNA binding"/>
    <property type="evidence" value="ECO:0007669"/>
    <property type="project" value="InterPro"/>
</dbReference>
<gene>
    <name evidence="2" type="ORF">Satyrvirus36_8</name>
</gene>